<keyword evidence="1" id="KW-0732">Signal</keyword>
<feature type="chain" id="PRO_5047314656" description="Lipoprotein" evidence="1">
    <location>
        <begin position="19"/>
        <end position="147"/>
    </location>
</feature>
<evidence type="ECO:0000313" key="3">
    <source>
        <dbReference type="Proteomes" id="UP001374803"/>
    </source>
</evidence>
<evidence type="ECO:0000256" key="1">
    <source>
        <dbReference type="SAM" id="SignalP"/>
    </source>
</evidence>
<organism evidence="2 3">
    <name type="scientific">Pendulispora rubella</name>
    <dbReference type="NCBI Taxonomy" id="2741070"/>
    <lineage>
        <taxon>Bacteria</taxon>
        <taxon>Pseudomonadati</taxon>
        <taxon>Myxococcota</taxon>
        <taxon>Myxococcia</taxon>
        <taxon>Myxococcales</taxon>
        <taxon>Sorangiineae</taxon>
        <taxon>Pendulisporaceae</taxon>
        <taxon>Pendulispora</taxon>
    </lineage>
</organism>
<dbReference type="EMBL" id="CP089983">
    <property type="protein sequence ID" value="WXB06073.1"/>
    <property type="molecule type" value="Genomic_DNA"/>
</dbReference>
<protein>
    <recommendedName>
        <fullName evidence="4">Lipoprotein</fullName>
    </recommendedName>
</protein>
<evidence type="ECO:0008006" key="4">
    <source>
        <dbReference type="Google" id="ProtNLM"/>
    </source>
</evidence>
<dbReference type="PROSITE" id="PS51257">
    <property type="entry name" value="PROKAR_LIPOPROTEIN"/>
    <property type="match status" value="1"/>
</dbReference>
<proteinExistence type="predicted"/>
<name>A0ABZ2L806_9BACT</name>
<dbReference type="Proteomes" id="UP001374803">
    <property type="component" value="Chromosome"/>
</dbReference>
<sequence>MKDPHRFACVLACCCALAACSSSDDSNDRPAPTGLTCSNTNQCYAGLDAGALRGNAVCLTELQGGYCTHTCTADADCCAIAGECPNGIKEVCSPVQSAEQKYCVLSCESADLPAGADATAFCRERANPNFTCRSTGGGSQNRKFCGP</sequence>
<keyword evidence="3" id="KW-1185">Reference proteome</keyword>
<dbReference type="RefSeq" id="WP_394835723.1">
    <property type="nucleotide sequence ID" value="NZ_CP089929.1"/>
</dbReference>
<reference evidence="2" key="1">
    <citation type="submission" date="2021-12" db="EMBL/GenBank/DDBJ databases">
        <title>Discovery of the Pendulisporaceae a myxobacterial family with distinct sporulation behavior and unique specialized metabolism.</title>
        <authorList>
            <person name="Garcia R."/>
            <person name="Popoff A."/>
            <person name="Bader C.D."/>
            <person name="Loehr J."/>
            <person name="Walesch S."/>
            <person name="Walt C."/>
            <person name="Boldt J."/>
            <person name="Bunk B."/>
            <person name="Haeckl F.J.F.P.J."/>
            <person name="Gunesch A.P."/>
            <person name="Birkelbach J."/>
            <person name="Nuebel U."/>
            <person name="Pietschmann T."/>
            <person name="Bach T."/>
            <person name="Mueller R."/>
        </authorList>
    </citation>
    <scope>NUCLEOTIDE SEQUENCE</scope>
    <source>
        <strain evidence="2">MSr11367</strain>
    </source>
</reference>
<evidence type="ECO:0000313" key="2">
    <source>
        <dbReference type="EMBL" id="WXB06073.1"/>
    </source>
</evidence>
<gene>
    <name evidence="2" type="ORF">LVJ94_02190</name>
</gene>
<feature type="signal peptide" evidence="1">
    <location>
        <begin position="1"/>
        <end position="18"/>
    </location>
</feature>
<accession>A0ABZ2L806</accession>